<accession>A0ABR9MJ85</accession>
<protein>
    <recommendedName>
        <fullName evidence="3">DUF2690 domain-containing protein</fullName>
    </recommendedName>
</protein>
<evidence type="ECO:0000313" key="1">
    <source>
        <dbReference type="EMBL" id="MBE1593000.1"/>
    </source>
</evidence>
<dbReference type="EMBL" id="JADBEK010000001">
    <property type="protein sequence ID" value="MBE1593000.1"/>
    <property type="molecule type" value="Genomic_DNA"/>
</dbReference>
<keyword evidence="2" id="KW-1185">Reference proteome</keyword>
<evidence type="ECO:0000313" key="2">
    <source>
        <dbReference type="Proteomes" id="UP000633509"/>
    </source>
</evidence>
<dbReference type="InterPro" id="IPR021224">
    <property type="entry name" value="DUF2690"/>
</dbReference>
<organism evidence="1 2">
    <name type="scientific">Nonomuraea angiospora</name>
    <dbReference type="NCBI Taxonomy" id="46172"/>
    <lineage>
        <taxon>Bacteria</taxon>
        <taxon>Bacillati</taxon>
        <taxon>Actinomycetota</taxon>
        <taxon>Actinomycetes</taxon>
        <taxon>Streptosporangiales</taxon>
        <taxon>Streptosporangiaceae</taxon>
        <taxon>Nonomuraea</taxon>
    </lineage>
</organism>
<proteinExistence type="predicted"/>
<evidence type="ECO:0008006" key="3">
    <source>
        <dbReference type="Google" id="ProtNLM"/>
    </source>
</evidence>
<dbReference type="Proteomes" id="UP000633509">
    <property type="component" value="Unassembled WGS sequence"/>
</dbReference>
<name>A0ABR9MJ85_9ACTN</name>
<sequence>MELHCSGDAQTVYHYSTSLGRLELRHSPGCGASWARITGAEEGTWFYVQTCNGRYAQSYRVPRGYSNAYTDMVPDYSGIRVGNLAGHSPCRGPEDSVRG</sequence>
<comment type="caution">
    <text evidence="1">The sequence shown here is derived from an EMBL/GenBank/DDBJ whole genome shotgun (WGS) entry which is preliminary data.</text>
</comment>
<reference evidence="1 2" key="1">
    <citation type="submission" date="2020-10" db="EMBL/GenBank/DDBJ databases">
        <title>Sequencing the genomes of 1000 actinobacteria strains.</title>
        <authorList>
            <person name="Klenk H.-P."/>
        </authorList>
    </citation>
    <scope>NUCLEOTIDE SEQUENCE [LARGE SCALE GENOMIC DNA]</scope>
    <source>
        <strain evidence="1 2">DSM 43173</strain>
    </source>
</reference>
<dbReference type="Pfam" id="PF10901">
    <property type="entry name" value="DUF2690"/>
    <property type="match status" value="1"/>
</dbReference>
<gene>
    <name evidence="1" type="ORF">H4W80_011258</name>
</gene>